<dbReference type="InterPro" id="IPR036543">
    <property type="entry name" value="Guanylate-bd_C_sf"/>
</dbReference>
<keyword evidence="7" id="KW-1185">Reference proteome</keyword>
<comment type="similarity">
    <text evidence="4">Belongs to the TRAFAC class dynamin-like GTPase superfamily. GB1/RHD3 GTPase family.</text>
</comment>
<reference evidence="6" key="2">
    <citation type="submission" date="2020-12" db="EMBL/GenBank/DDBJ databases">
        <authorList>
            <person name="Kanost M."/>
        </authorList>
    </citation>
    <scope>NUCLEOTIDE SEQUENCE</scope>
</reference>
<name>A0A921YX68_MANSE</name>
<dbReference type="CDD" id="cd01851">
    <property type="entry name" value="GBP"/>
    <property type="match status" value="1"/>
</dbReference>
<dbReference type="SUPFAM" id="SSF52540">
    <property type="entry name" value="P-loop containing nucleoside triphosphate hydrolases"/>
    <property type="match status" value="1"/>
</dbReference>
<evidence type="ECO:0000256" key="3">
    <source>
        <dbReference type="ARBA" id="ARBA00023134"/>
    </source>
</evidence>
<proteinExistence type="inferred from homology"/>
<reference evidence="6" key="1">
    <citation type="journal article" date="2016" name="Insect Biochem. Mol. Biol.">
        <title>Multifaceted biological insights from a draft genome sequence of the tobacco hornworm moth, Manduca sexta.</title>
        <authorList>
            <person name="Kanost M.R."/>
            <person name="Arrese E.L."/>
            <person name="Cao X."/>
            <person name="Chen Y.R."/>
            <person name="Chellapilla S."/>
            <person name="Goldsmith M.R."/>
            <person name="Grosse-Wilde E."/>
            <person name="Heckel D.G."/>
            <person name="Herndon N."/>
            <person name="Jiang H."/>
            <person name="Papanicolaou A."/>
            <person name="Qu J."/>
            <person name="Soulages J.L."/>
            <person name="Vogel H."/>
            <person name="Walters J."/>
            <person name="Waterhouse R.M."/>
            <person name="Ahn S.J."/>
            <person name="Almeida F.C."/>
            <person name="An C."/>
            <person name="Aqrawi P."/>
            <person name="Bretschneider A."/>
            <person name="Bryant W.B."/>
            <person name="Bucks S."/>
            <person name="Chao H."/>
            <person name="Chevignon G."/>
            <person name="Christen J.M."/>
            <person name="Clarke D.F."/>
            <person name="Dittmer N.T."/>
            <person name="Ferguson L.C.F."/>
            <person name="Garavelou S."/>
            <person name="Gordon K.H.J."/>
            <person name="Gunaratna R.T."/>
            <person name="Han Y."/>
            <person name="Hauser F."/>
            <person name="He Y."/>
            <person name="Heidel-Fischer H."/>
            <person name="Hirsh A."/>
            <person name="Hu Y."/>
            <person name="Jiang H."/>
            <person name="Kalra D."/>
            <person name="Klinner C."/>
            <person name="Konig C."/>
            <person name="Kovar C."/>
            <person name="Kroll A.R."/>
            <person name="Kuwar S.S."/>
            <person name="Lee S.L."/>
            <person name="Lehman R."/>
            <person name="Li K."/>
            <person name="Li Z."/>
            <person name="Liang H."/>
            <person name="Lovelace S."/>
            <person name="Lu Z."/>
            <person name="Mansfield J.H."/>
            <person name="McCulloch K.J."/>
            <person name="Mathew T."/>
            <person name="Morton B."/>
            <person name="Muzny D.M."/>
            <person name="Neunemann D."/>
            <person name="Ongeri F."/>
            <person name="Pauchet Y."/>
            <person name="Pu L.L."/>
            <person name="Pyrousis I."/>
            <person name="Rao X.J."/>
            <person name="Redding A."/>
            <person name="Roesel C."/>
            <person name="Sanchez-Gracia A."/>
            <person name="Schaack S."/>
            <person name="Shukla A."/>
            <person name="Tetreau G."/>
            <person name="Wang Y."/>
            <person name="Xiong G.H."/>
            <person name="Traut W."/>
            <person name="Walsh T.K."/>
            <person name="Worley K.C."/>
            <person name="Wu D."/>
            <person name="Wu W."/>
            <person name="Wu Y.Q."/>
            <person name="Zhang X."/>
            <person name="Zou Z."/>
            <person name="Zucker H."/>
            <person name="Briscoe A.D."/>
            <person name="Burmester T."/>
            <person name="Clem R.J."/>
            <person name="Feyereisen R."/>
            <person name="Grimmelikhuijzen C.J.P."/>
            <person name="Hamodrakas S.J."/>
            <person name="Hansson B.S."/>
            <person name="Huguet E."/>
            <person name="Jermiin L.S."/>
            <person name="Lan Q."/>
            <person name="Lehman H.K."/>
            <person name="Lorenzen M."/>
            <person name="Merzendorfer H."/>
            <person name="Michalopoulos I."/>
            <person name="Morton D.B."/>
            <person name="Muthukrishnan S."/>
            <person name="Oakeshott J.G."/>
            <person name="Palmer W."/>
            <person name="Park Y."/>
            <person name="Passarelli A.L."/>
            <person name="Rozas J."/>
            <person name="Schwartz L.M."/>
            <person name="Smith W."/>
            <person name="Southgate A."/>
            <person name="Vilcinskas A."/>
            <person name="Vogt R."/>
            <person name="Wang P."/>
            <person name="Werren J."/>
            <person name="Yu X.Q."/>
            <person name="Zhou J.J."/>
            <person name="Brown S.J."/>
            <person name="Scherer S.E."/>
            <person name="Richards S."/>
            <person name="Blissard G.W."/>
        </authorList>
    </citation>
    <scope>NUCLEOTIDE SEQUENCE</scope>
</reference>
<dbReference type="EMBL" id="JH668340">
    <property type="protein sequence ID" value="KAG6447007.1"/>
    <property type="molecule type" value="Genomic_DNA"/>
</dbReference>
<dbReference type="EMBL" id="JH668340">
    <property type="protein sequence ID" value="KAG6447006.1"/>
    <property type="molecule type" value="Genomic_DNA"/>
</dbReference>
<dbReference type="Proteomes" id="UP000791440">
    <property type="component" value="Unassembled WGS sequence"/>
</dbReference>
<dbReference type="GO" id="GO:0005525">
    <property type="term" value="F:GTP binding"/>
    <property type="evidence" value="ECO:0007669"/>
    <property type="project" value="UniProtKB-KW"/>
</dbReference>
<evidence type="ECO:0000313" key="7">
    <source>
        <dbReference type="Proteomes" id="UP000791440"/>
    </source>
</evidence>
<dbReference type="PROSITE" id="PS51715">
    <property type="entry name" value="G_GB1_RHD3"/>
    <property type="match status" value="1"/>
</dbReference>
<sequence length="761" mass="86771">MSGLDEPCGIQVVKVKDDHTYKLDEGALKEILLREDVKDLPVVLVSVAGAYRGGKSFLLDFFIKYLSAPESLRNSGQWLGDENEPLSGFRWRGGCDRETTGLHLWSEPIKILYKGQPVVVLLMDTQGTFDSSSTVRDCSTIFALSTLLSSVQIYNLKENIKEDDLQHLHLFVEYGKLAQDQETAFQVLMFLVRDWPYPYQHAYGAVGGEQLLAKRLEINASHTEDMRDLRKSIYTFFNAVKGFLMPHPGFSVSEEKFDGRLFSIRDEFKKSLLDLVPSIFGPENLTPKNINGQPVKCCDLFYYFKTYMNIFNSNELPEPVTIMKATSEAALMAAEREACDMYSRVMEGSCGARQPSVSANQLRSSHAHALDCARKAFDARKKMGPQKEIDDCFARIINDLESRLASYEALNDAKFKSAIANANKAYEDTVQEVCGDAVLCLHPTDLEVLHLKAVTNGTECFDSLHNSSDDEERNAFLERLEGNIKDLRNKNEQNNLGFIMKAQEDYVMYIANSVDVGSFFSESLLNKKHSEAKQHALHSFRSHRNIDNDEPEDPYIEMLEKNIKEHHSKNTLINRNANRTAVQAAQHAYNNHVARMWSPEVYCLHPDDLCKVNQDAKNAALEDFMSNRIAGDDDDEDPDRKKLIESLERRYNELRDINESNNKRAAEEAYNHYCRKMETNCKPSLLSILIVPWIIKVLKQFPDFHENAKSGAINVFKSRRRHLGSHSRDEHLNRLINRLDQGYEEYCNPLKALAREFGLPV</sequence>
<dbReference type="InterPro" id="IPR030386">
    <property type="entry name" value="G_GB1_RHD3_dom"/>
</dbReference>
<evidence type="ECO:0000256" key="1">
    <source>
        <dbReference type="ARBA" id="ARBA00022741"/>
    </source>
</evidence>
<dbReference type="SUPFAM" id="SSF48340">
    <property type="entry name" value="Interferon-induced guanylate-binding protein 1 (GBP1), C-terminal domain"/>
    <property type="match status" value="3"/>
</dbReference>
<dbReference type="Pfam" id="PF02263">
    <property type="entry name" value="GBP"/>
    <property type="match status" value="1"/>
</dbReference>
<keyword evidence="2" id="KW-0378">Hydrolase</keyword>
<dbReference type="EMBL" id="JH668340">
    <property type="protein sequence ID" value="KAG6447008.1"/>
    <property type="molecule type" value="Genomic_DNA"/>
</dbReference>
<evidence type="ECO:0000259" key="5">
    <source>
        <dbReference type="PROSITE" id="PS51715"/>
    </source>
</evidence>
<evidence type="ECO:0000313" key="6">
    <source>
        <dbReference type="EMBL" id="KAG6447008.1"/>
    </source>
</evidence>
<dbReference type="OrthoDB" id="7788754at2759"/>
<protein>
    <recommendedName>
        <fullName evidence="5">GB1/RHD3-type G domain-containing protein</fullName>
    </recommendedName>
</protein>
<gene>
    <name evidence="6" type="ORF">O3G_MSEX004742</name>
</gene>
<evidence type="ECO:0000256" key="2">
    <source>
        <dbReference type="ARBA" id="ARBA00022801"/>
    </source>
</evidence>
<dbReference type="Gene3D" id="3.40.50.300">
    <property type="entry name" value="P-loop containing nucleotide triphosphate hydrolases"/>
    <property type="match status" value="1"/>
</dbReference>
<dbReference type="Gene3D" id="1.20.58.420">
    <property type="entry name" value="AHSP"/>
    <property type="match status" value="4"/>
</dbReference>
<organism evidence="6 7">
    <name type="scientific">Manduca sexta</name>
    <name type="common">Tobacco hawkmoth</name>
    <name type="synonym">Tobacco hornworm</name>
    <dbReference type="NCBI Taxonomy" id="7130"/>
    <lineage>
        <taxon>Eukaryota</taxon>
        <taxon>Metazoa</taxon>
        <taxon>Ecdysozoa</taxon>
        <taxon>Arthropoda</taxon>
        <taxon>Hexapoda</taxon>
        <taxon>Insecta</taxon>
        <taxon>Pterygota</taxon>
        <taxon>Neoptera</taxon>
        <taxon>Endopterygota</taxon>
        <taxon>Lepidoptera</taxon>
        <taxon>Glossata</taxon>
        <taxon>Ditrysia</taxon>
        <taxon>Bombycoidea</taxon>
        <taxon>Sphingidae</taxon>
        <taxon>Sphinginae</taxon>
        <taxon>Sphingini</taxon>
        <taxon>Manduca</taxon>
    </lineage>
</organism>
<dbReference type="InterPro" id="IPR015894">
    <property type="entry name" value="Guanylate-bd_N"/>
</dbReference>
<dbReference type="InterPro" id="IPR027417">
    <property type="entry name" value="P-loop_NTPase"/>
</dbReference>
<comment type="caution">
    <text evidence="6">The sequence shown here is derived from an EMBL/GenBank/DDBJ whole genome shotgun (WGS) entry which is preliminary data.</text>
</comment>
<dbReference type="PANTHER" id="PTHR10751">
    <property type="entry name" value="GUANYLATE BINDING PROTEIN"/>
    <property type="match status" value="1"/>
</dbReference>
<dbReference type="GO" id="GO:0003924">
    <property type="term" value="F:GTPase activity"/>
    <property type="evidence" value="ECO:0007669"/>
    <property type="project" value="InterPro"/>
</dbReference>
<feature type="domain" description="GB1/RHD3-type G" evidence="5">
    <location>
        <begin position="39"/>
        <end position="284"/>
    </location>
</feature>
<dbReference type="AlphaFoldDB" id="A0A921YX68"/>
<accession>A0A921YX68</accession>
<evidence type="ECO:0000256" key="4">
    <source>
        <dbReference type="PROSITE-ProRule" id="PRU01052"/>
    </source>
</evidence>
<keyword evidence="1" id="KW-0547">Nucleotide-binding</keyword>
<keyword evidence="3" id="KW-0342">GTP-binding</keyword>